<sequence>MAGSRESDVIRITNHGTERFVDTLAIEAPLSMELTHKGETYPLGITMRTPGEDLDLTVGFLYSEGIIEQYNDIDNLSMSEGVISVKLRDNLDFDVNSHRRQTITSSACGICGKVSLTNLHQIHTKRLNESFKVKSEKISKNLQLFNTKQPLFQLTGGTHAAIAFDNNGGVIASREDVGRHNALDKLIGHMLREGPLNNEESILQVSGRSSFELVQKTIRAGFPIMASVGAASSLAVDLAREYNLTLICFLKSKSMVVHSAPNRIT</sequence>
<evidence type="ECO:0000313" key="4">
    <source>
        <dbReference type="EMBL" id="ANV80148.1"/>
    </source>
</evidence>
<keyword evidence="2 3" id="KW-0501">Molybdenum cofactor biosynthesis</keyword>
<dbReference type="GO" id="GO:0006777">
    <property type="term" value="P:Mo-molybdopterin cofactor biosynthetic process"/>
    <property type="evidence" value="ECO:0007669"/>
    <property type="project" value="UniProtKB-UniRule"/>
</dbReference>
<dbReference type="PANTHER" id="PTHR30592:SF1">
    <property type="entry name" value="SULFUR CARRIER PROTEIN FDHD"/>
    <property type="match status" value="1"/>
</dbReference>
<dbReference type="InterPro" id="IPR003786">
    <property type="entry name" value="FdhD"/>
</dbReference>
<dbReference type="InterPro" id="IPR016193">
    <property type="entry name" value="Cytidine_deaminase-like"/>
</dbReference>
<comment type="caution">
    <text evidence="3">Lacks conserved residue(s) required for the propagation of feature annotation.</text>
</comment>
<dbReference type="Pfam" id="PF02634">
    <property type="entry name" value="FdhD-NarQ"/>
    <property type="match status" value="1"/>
</dbReference>
<gene>
    <name evidence="3" type="primary">fdhD</name>
</gene>
<organism evidence="4">
    <name type="scientific">uncultured Poseidoniia archaeon</name>
    <dbReference type="NCBI Taxonomy" id="1697135"/>
    <lineage>
        <taxon>Archaea</taxon>
        <taxon>Methanobacteriati</taxon>
        <taxon>Thermoplasmatota</taxon>
        <taxon>Candidatus Poseidoniia</taxon>
        <taxon>environmental samples</taxon>
    </lineage>
</organism>
<protein>
    <recommendedName>
        <fullName evidence="3">Sulfur carrier protein FdhD</fullName>
    </recommendedName>
</protein>
<evidence type="ECO:0000256" key="3">
    <source>
        <dbReference type="HAMAP-Rule" id="MF_00187"/>
    </source>
</evidence>
<dbReference type="EMBL" id="KP211875">
    <property type="protein sequence ID" value="ANV80148.1"/>
    <property type="molecule type" value="Genomic_DNA"/>
</dbReference>
<name>A0A1B1TCY3_9ARCH</name>
<dbReference type="SUPFAM" id="SSF53927">
    <property type="entry name" value="Cytidine deaminase-like"/>
    <property type="match status" value="1"/>
</dbReference>
<evidence type="ECO:0000256" key="2">
    <source>
        <dbReference type="ARBA" id="ARBA00023150"/>
    </source>
</evidence>
<reference evidence="4" key="1">
    <citation type="submission" date="2014-11" db="EMBL/GenBank/DDBJ databases">
        <authorList>
            <person name="Zhu J."/>
            <person name="Qi W."/>
            <person name="Song R."/>
        </authorList>
    </citation>
    <scope>NUCLEOTIDE SEQUENCE</scope>
</reference>
<dbReference type="GO" id="GO:0097163">
    <property type="term" value="F:sulfur carrier activity"/>
    <property type="evidence" value="ECO:0007669"/>
    <property type="project" value="UniProtKB-UniRule"/>
</dbReference>
<dbReference type="Gene3D" id="3.10.20.10">
    <property type="match status" value="1"/>
</dbReference>
<proteinExistence type="inferred from homology"/>
<dbReference type="PANTHER" id="PTHR30592">
    <property type="entry name" value="FORMATE DEHYDROGENASE"/>
    <property type="match status" value="1"/>
</dbReference>
<accession>A0A1B1TCY3</accession>
<dbReference type="Gene3D" id="3.40.140.10">
    <property type="entry name" value="Cytidine Deaminase, domain 2"/>
    <property type="match status" value="1"/>
</dbReference>
<keyword evidence="1 3" id="KW-0963">Cytoplasm</keyword>
<dbReference type="HAMAP" id="MF_00187">
    <property type="entry name" value="FdhD"/>
    <property type="match status" value="1"/>
</dbReference>
<comment type="similarity">
    <text evidence="3">Belongs to the FdhD family.</text>
</comment>
<dbReference type="NCBIfam" id="TIGR00129">
    <property type="entry name" value="fdhD_narQ"/>
    <property type="match status" value="1"/>
</dbReference>
<dbReference type="AlphaFoldDB" id="A0A1B1TCY3"/>
<evidence type="ECO:0000256" key="1">
    <source>
        <dbReference type="ARBA" id="ARBA00022490"/>
    </source>
</evidence>
<comment type="function">
    <text evidence="3">Required for formate dehydrogenase (FDH) activity. Acts as a sulfur carrier protein that transfers sulfur from IscS to the molybdenum cofactor prior to its insertion into FDH.</text>
</comment>
<feature type="active site" description="Cysteine persulfide intermediate" evidence="3">
    <location>
        <position position="108"/>
    </location>
</feature>
<reference evidence="4" key="2">
    <citation type="journal article" date="2015" name="ISME J.">
        <title>A new class of marine Euryarchaeota group II from the Mediterranean deep chlorophyll maximum.</title>
        <authorList>
            <person name="Martin-Cuadrado A.B."/>
            <person name="Garcia-Heredia I."/>
            <person name="Molto A.G."/>
            <person name="Lopez-Ubeda R."/>
            <person name="Kimes N."/>
            <person name="Lopez-Garcia P."/>
            <person name="Moreira D."/>
            <person name="Rodriguez-Valera F."/>
        </authorList>
    </citation>
    <scope>NUCLEOTIDE SEQUENCE</scope>
</reference>
<dbReference type="GO" id="GO:0016783">
    <property type="term" value="F:sulfurtransferase activity"/>
    <property type="evidence" value="ECO:0007669"/>
    <property type="project" value="InterPro"/>
</dbReference>
<comment type="subcellular location">
    <subcellularLocation>
        <location evidence="3">Cytoplasm</location>
    </subcellularLocation>
</comment>
<dbReference type="GO" id="GO:0005737">
    <property type="term" value="C:cytoplasm"/>
    <property type="evidence" value="ECO:0007669"/>
    <property type="project" value="UniProtKB-SubCell"/>
</dbReference>
<dbReference type="PIRSF" id="PIRSF015626">
    <property type="entry name" value="FdhD"/>
    <property type="match status" value="1"/>
</dbReference>